<evidence type="ECO:0000256" key="8">
    <source>
        <dbReference type="ARBA" id="ARBA00023012"/>
    </source>
</evidence>
<dbReference type="Gene3D" id="3.30.450.20">
    <property type="entry name" value="PAS domain"/>
    <property type="match status" value="1"/>
</dbReference>
<dbReference type="InterPro" id="IPR038424">
    <property type="entry name" value="H_kinase_PdtaS_GAF_sf"/>
</dbReference>
<dbReference type="Pfam" id="PF12282">
    <property type="entry name" value="GAF_PdtaS"/>
    <property type="match status" value="1"/>
</dbReference>
<keyword evidence="8" id="KW-0902">Two-component regulatory system</keyword>
<dbReference type="PANTHER" id="PTHR41523:SF8">
    <property type="entry name" value="ETHYLENE RESPONSE SENSOR PROTEIN"/>
    <property type="match status" value="1"/>
</dbReference>
<dbReference type="InterPro" id="IPR005467">
    <property type="entry name" value="His_kinase_dom"/>
</dbReference>
<reference evidence="10 11" key="1">
    <citation type="submission" date="2021-03" db="EMBL/GenBank/DDBJ databases">
        <title>Genomic Encyclopedia of Type Strains, Phase IV (KMG-IV): sequencing the most valuable type-strain genomes for metagenomic binning, comparative biology and taxonomic classification.</title>
        <authorList>
            <person name="Goeker M."/>
        </authorList>
    </citation>
    <scope>NUCLEOTIDE SEQUENCE [LARGE SCALE GENOMIC DNA]</scope>
    <source>
        <strain evidence="10 11">DSM 27512</strain>
    </source>
</reference>
<evidence type="ECO:0000256" key="7">
    <source>
        <dbReference type="ARBA" id="ARBA00022840"/>
    </source>
</evidence>
<comment type="catalytic activity">
    <reaction evidence="1">
        <text>ATP + protein L-histidine = ADP + protein N-phospho-L-histidine.</text>
        <dbReference type="EC" id="2.7.13.3"/>
    </reaction>
</comment>
<evidence type="ECO:0000313" key="10">
    <source>
        <dbReference type="EMBL" id="MBP2028175.1"/>
    </source>
</evidence>
<evidence type="ECO:0000256" key="5">
    <source>
        <dbReference type="ARBA" id="ARBA00022741"/>
    </source>
</evidence>
<dbReference type="EC" id="2.7.13.3" evidence="2"/>
<keyword evidence="7" id="KW-0067">ATP-binding</keyword>
<dbReference type="InterPro" id="IPR035965">
    <property type="entry name" value="PAS-like_dom_sf"/>
</dbReference>
<evidence type="ECO:0000256" key="2">
    <source>
        <dbReference type="ARBA" id="ARBA00012438"/>
    </source>
</evidence>
<dbReference type="Pfam" id="PF07568">
    <property type="entry name" value="HisKA_2"/>
    <property type="match status" value="1"/>
</dbReference>
<keyword evidence="5" id="KW-0547">Nucleotide-binding</keyword>
<organism evidence="10 11">
    <name type="scientific">Acetoanaerobium pronyense</name>
    <dbReference type="NCBI Taxonomy" id="1482736"/>
    <lineage>
        <taxon>Bacteria</taxon>
        <taxon>Bacillati</taxon>
        <taxon>Bacillota</taxon>
        <taxon>Clostridia</taxon>
        <taxon>Peptostreptococcales</taxon>
        <taxon>Filifactoraceae</taxon>
        <taxon>Acetoanaerobium</taxon>
    </lineage>
</organism>
<keyword evidence="11" id="KW-1185">Reference proteome</keyword>
<evidence type="ECO:0000256" key="4">
    <source>
        <dbReference type="ARBA" id="ARBA00022679"/>
    </source>
</evidence>
<evidence type="ECO:0000259" key="9">
    <source>
        <dbReference type="PROSITE" id="PS50109"/>
    </source>
</evidence>
<accession>A0ABS4KK92</accession>
<dbReference type="EMBL" id="JAGGLI010000022">
    <property type="protein sequence ID" value="MBP2028175.1"/>
    <property type="molecule type" value="Genomic_DNA"/>
</dbReference>
<proteinExistence type="predicted"/>
<gene>
    <name evidence="10" type="ORF">J2Z35_001976</name>
</gene>
<dbReference type="Pfam" id="PF02518">
    <property type="entry name" value="HATPase_c"/>
    <property type="match status" value="1"/>
</dbReference>
<evidence type="ECO:0000256" key="6">
    <source>
        <dbReference type="ARBA" id="ARBA00022777"/>
    </source>
</evidence>
<evidence type="ECO:0000256" key="3">
    <source>
        <dbReference type="ARBA" id="ARBA00022553"/>
    </source>
</evidence>
<dbReference type="PANTHER" id="PTHR41523">
    <property type="entry name" value="TWO-COMPONENT SYSTEM SENSOR PROTEIN"/>
    <property type="match status" value="1"/>
</dbReference>
<dbReference type="RefSeq" id="WP_209661227.1">
    <property type="nucleotide sequence ID" value="NZ_JAGGLI010000022.1"/>
</dbReference>
<dbReference type="Gene3D" id="3.30.450.280">
    <property type="entry name" value="GAF domain"/>
    <property type="match status" value="1"/>
</dbReference>
<keyword evidence="6 10" id="KW-0418">Kinase</keyword>
<evidence type="ECO:0000256" key="1">
    <source>
        <dbReference type="ARBA" id="ARBA00000085"/>
    </source>
</evidence>
<protein>
    <recommendedName>
        <fullName evidence="2">histidine kinase</fullName>
        <ecNumber evidence="2">2.7.13.3</ecNumber>
    </recommendedName>
</protein>
<name>A0ABS4KK92_9FIRM</name>
<feature type="domain" description="Histidine kinase" evidence="9">
    <location>
        <begin position="280"/>
        <end position="471"/>
    </location>
</feature>
<comment type="caution">
    <text evidence="10">The sequence shown here is derived from an EMBL/GenBank/DDBJ whole genome shotgun (WGS) entry which is preliminary data.</text>
</comment>
<dbReference type="InterPro" id="IPR003594">
    <property type="entry name" value="HATPase_dom"/>
</dbReference>
<keyword evidence="4" id="KW-0808">Transferase</keyword>
<dbReference type="SUPFAM" id="SSF55785">
    <property type="entry name" value="PYP-like sensor domain (PAS domain)"/>
    <property type="match status" value="1"/>
</dbReference>
<dbReference type="InterPro" id="IPR036890">
    <property type="entry name" value="HATPase_C_sf"/>
</dbReference>
<dbReference type="GO" id="GO:0016301">
    <property type="term" value="F:kinase activity"/>
    <property type="evidence" value="ECO:0007669"/>
    <property type="project" value="UniProtKB-KW"/>
</dbReference>
<dbReference type="Gene3D" id="3.30.565.10">
    <property type="entry name" value="Histidine kinase-like ATPase, C-terminal domain"/>
    <property type="match status" value="1"/>
</dbReference>
<dbReference type="SUPFAM" id="SSF55874">
    <property type="entry name" value="ATPase domain of HSP90 chaperone/DNA topoisomerase II/histidine kinase"/>
    <property type="match status" value="1"/>
</dbReference>
<dbReference type="InterPro" id="IPR011495">
    <property type="entry name" value="Sig_transdc_His_kin_sub2_dim/P"/>
</dbReference>
<sequence length="472" mass="52925">MSIKKLCKTYTNLNDKDIKKLEKVASQIQIMANLTRSDIFIDVLSRESGVAVVVAEARPFYGPSHYKERVVGKFAHRHNEPAAIRTLELGMPTRDLRAITQEEQMVRQNVVPIFNDEKSVIGCLIMESDVYKSEQEHAKIKMLTETAEKLSETLMGTLQEEILLQPYLNDGIVIFDKNGISQKINPVASQMYRSLGYLDELVGIPFENLALDGNRFEDVSQSVNSKMSEVSIGEMTVKVKYATLSFDDASLSGLMMVIKDITDQKAIEKELITKSMAMREIHHRVKNNLQTIASLLRLQSRRINSSEAKKAFDESINRVISIAVTHEILAQNGVDEVDIRTILERVMCNAVSIAYEDCNINLKITGGTFEISSDLATSIALVVNELVQNSMQYAFVGRKEGQIEINIEKGIMYSSIVVKDDGVGFDIKETRLGSLGMSIVKSIVEDKLKGRFSLESSPKGTKAMFDFRMKKE</sequence>
<dbReference type="SMART" id="SM00387">
    <property type="entry name" value="HATPase_c"/>
    <property type="match status" value="1"/>
</dbReference>
<dbReference type="Proteomes" id="UP001314903">
    <property type="component" value="Unassembled WGS sequence"/>
</dbReference>
<keyword evidence="3" id="KW-0597">Phosphoprotein</keyword>
<dbReference type="InterPro" id="IPR022066">
    <property type="entry name" value="PdtaS_GAF"/>
</dbReference>
<dbReference type="PROSITE" id="PS50109">
    <property type="entry name" value="HIS_KIN"/>
    <property type="match status" value="1"/>
</dbReference>
<evidence type="ECO:0000313" key="11">
    <source>
        <dbReference type="Proteomes" id="UP001314903"/>
    </source>
</evidence>